<feature type="transmembrane region" description="Helical" evidence="6">
    <location>
        <begin position="77"/>
        <end position="96"/>
    </location>
</feature>
<evidence type="ECO:0000256" key="2">
    <source>
        <dbReference type="ARBA" id="ARBA00009142"/>
    </source>
</evidence>
<accession>A0A9W6B1R7</accession>
<dbReference type="PANTHER" id="PTHR43701">
    <property type="entry name" value="MEMBRANE TRANSPORTER PROTEIN MJ0441-RELATED"/>
    <property type="match status" value="1"/>
</dbReference>
<proteinExistence type="inferred from homology"/>
<dbReference type="Proteomes" id="UP001144204">
    <property type="component" value="Unassembled WGS sequence"/>
</dbReference>
<feature type="transmembrane region" description="Helical" evidence="6">
    <location>
        <begin position="204"/>
        <end position="220"/>
    </location>
</feature>
<reference evidence="7" key="1">
    <citation type="submission" date="2022-07" db="EMBL/GenBank/DDBJ databases">
        <authorList>
            <person name="Kouya T."/>
            <person name="Ishiyama Y."/>
        </authorList>
    </citation>
    <scope>NUCLEOTIDE SEQUENCE</scope>
    <source>
        <strain evidence="7">WR16-4</strain>
    </source>
</reference>
<evidence type="ECO:0000256" key="3">
    <source>
        <dbReference type="ARBA" id="ARBA00022692"/>
    </source>
</evidence>
<keyword evidence="4 6" id="KW-1133">Transmembrane helix</keyword>
<dbReference type="InterPro" id="IPR051598">
    <property type="entry name" value="TSUP/Inactive_protease-like"/>
</dbReference>
<comment type="subcellular location">
    <subcellularLocation>
        <location evidence="6">Cell membrane</location>
        <topology evidence="6">Multi-pass membrane protein</topology>
    </subcellularLocation>
    <subcellularLocation>
        <location evidence="1">Membrane</location>
        <topology evidence="1">Multi-pass membrane protein</topology>
    </subcellularLocation>
</comment>
<feature type="transmembrane region" description="Helical" evidence="6">
    <location>
        <begin position="36"/>
        <end position="57"/>
    </location>
</feature>
<dbReference type="GO" id="GO:0005886">
    <property type="term" value="C:plasma membrane"/>
    <property type="evidence" value="ECO:0007669"/>
    <property type="project" value="UniProtKB-SubCell"/>
</dbReference>
<name>A0A9W6B1R7_9LACO</name>
<keyword evidence="6" id="KW-1003">Cell membrane</keyword>
<evidence type="ECO:0000313" key="8">
    <source>
        <dbReference type="Proteomes" id="UP001144204"/>
    </source>
</evidence>
<feature type="transmembrane region" description="Helical" evidence="6">
    <location>
        <begin position="179"/>
        <end position="198"/>
    </location>
</feature>
<keyword evidence="5 6" id="KW-0472">Membrane</keyword>
<feature type="transmembrane region" description="Helical" evidence="6">
    <location>
        <begin position="232"/>
        <end position="252"/>
    </location>
</feature>
<evidence type="ECO:0000313" key="7">
    <source>
        <dbReference type="EMBL" id="GLB47342.1"/>
    </source>
</evidence>
<dbReference type="AlphaFoldDB" id="A0A9W6B1R7"/>
<comment type="similarity">
    <text evidence="2 6">Belongs to the 4-toluene sulfonate uptake permease (TSUP) (TC 2.A.102) family.</text>
</comment>
<dbReference type="PANTHER" id="PTHR43701:SF2">
    <property type="entry name" value="MEMBRANE TRANSPORTER PROTEIN YJNA-RELATED"/>
    <property type="match status" value="1"/>
</dbReference>
<sequence length="253" mass="26869">MHFAIWQILAFIPVGIVAGIISSSVGMASLVTYPSLLYLGGLSPVVANVTNTSSVIFNGMGAGLSSIRELRGHIKQMVFTMTMTFLGSIVGTSLLLMGSNQAFAKIVPFFIFFAGVTILWPSKDDGQHTGKVSPTMKVIATIVFLLMGAYMGYFGAAAGVVMIAALSKTTNEPYPIYNAIRNVAALSANLLAMVVYAFNANVQWVLVVPLGLGLFIGGYIGPKIVRRVPHKVLTTIVGIGAFVLAVILFIQAY</sequence>
<gene>
    <name evidence="7" type="ORF">WR164_13210</name>
</gene>
<feature type="transmembrane region" description="Helical" evidence="6">
    <location>
        <begin position="103"/>
        <end position="122"/>
    </location>
</feature>
<evidence type="ECO:0000256" key="1">
    <source>
        <dbReference type="ARBA" id="ARBA00004141"/>
    </source>
</evidence>
<protein>
    <recommendedName>
        <fullName evidence="6">Probable membrane transporter protein</fullName>
    </recommendedName>
</protein>
<keyword evidence="3 6" id="KW-0812">Transmembrane</keyword>
<feature type="transmembrane region" description="Helical" evidence="6">
    <location>
        <begin position="6"/>
        <end position="29"/>
    </location>
</feature>
<feature type="transmembrane region" description="Helical" evidence="6">
    <location>
        <begin position="142"/>
        <end position="167"/>
    </location>
</feature>
<evidence type="ECO:0000256" key="4">
    <source>
        <dbReference type="ARBA" id="ARBA00022989"/>
    </source>
</evidence>
<dbReference type="RefSeq" id="WP_286136805.1">
    <property type="nucleotide sequence ID" value="NZ_BRPL01000002.1"/>
</dbReference>
<keyword evidence="8" id="KW-1185">Reference proteome</keyword>
<comment type="caution">
    <text evidence="7">The sequence shown here is derived from an EMBL/GenBank/DDBJ whole genome shotgun (WGS) entry which is preliminary data.</text>
</comment>
<dbReference type="Pfam" id="PF01925">
    <property type="entry name" value="TauE"/>
    <property type="match status" value="1"/>
</dbReference>
<dbReference type="InterPro" id="IPR002781">
    <property type="entry name" value="TM_pro_TauE-like"/>
</dbReference>
<dbReference type="EMBL" id="BRPL01000002">
    <property type="protein sequence ID" value="GLB47342.1"/>
    <property type="molecule type" value="Genomic_DNA"/>
</dbReference>
<evidence type="ECO:0000256" key="6">
    <source>
        <dbReference type="RuleBase" id="RU363041"/>
    </source>
</evidence>
<reference evidence="7" key="2">
    <citation type="journal article" date="2023" name="PLoS ONE">
        <title>Philodulcilactobacillus myokoensis gen. nov., sp. nov., a fructophilic, acidophilic, and agar-phobic lactic acid bacterium isolated from fermented vegetable extracts.</title>
        <authorList>
            <person name="Kouya T."/>
            <person name="Ishiyama Y."/>
            <person name="Ohashi S."/>
            <person name="Kumakubo R."/>
            <person name="Yamazaki T."/>
            <person name="Otaki T."/>
        </authorList>
    </citation>
    <scope>NUCLEOTIDE SEQUENCE</scope>
    <source>
        <strain evidence="7">WR16-4</strain>
    </source>
</reference>
<organism evidence="7 8">
    <name type="scientific">Philodulcilactobacillus myokoensis</name>
    <dbReference type="NCBI Taxonomy" id="2929573"/>
    <lineage>
        <taxon>Bacteria</taxon>
        <taxon>Bacillati</taxon>
        <taxon>Bacillota</taxon>
        <taxon>Bacilli</taxon>
        <taxon>Lactobacillales</taxon>
        <taxon>Lactobacillaceae</taxon>
        <taxon>Philodulcilactobacillus</taxon>
    </lineage>
</organism>
<evidence type="ECO:0000256" key="5">
    <source>
        <dbReference type="ARBA" id="ARBA00023136"/>
    </source>
</evidence>